<dbReference type="PANTHER" id="PTHR33571:SF14">
    <property type="entry name" value="PROTEIN ADENYLYLTRANSFERASE MJ0435-RELATED"/>
    <property type="match status" value="1"/>
</dbReference>
<reference evidence="14" key="1">
    <citation type="submission" date="2018-03" db="EMBL/GenBank/DDBJ databases">
        <title>A comparative analysis of the Nautiliaceae.</title>
        <authorList>
            <person name="Grosche A."/>
            <person name="Smedile F."/>
            <person name="Vetriani C."/>
        </authorList>
    </citation>
    <scope>NUCLEOTIDE SEQUENCE [LARGE SCALE GENOMIC DNA]</scope>
    <source>
        <strain evidence="14">TB6</strain>
    </source>
</reference>
<evidence type="ECO:0000256" key="6">
    <source>
        <dbReference type="ARBA" id="ARBA00022741"/>
    </source>
</evidence>
<dbReference type="GO" id="GO:0005524">
    <property type="term" value="F:ATP binding"/>
    <property type="evidence" value="ECO:0007669"/>
    <property type="project" value="UniProtKB-KW"/>
</dbReference>
<evidence type="ECO:0000256" key="8">
    <source>
        <dbReference type="ARBA" id="ARBA00022842"/>
    </source>
</evidence>
<dbReference type="InterPro" id="IPR043519">
    <property type="entry name" value="NT_sf"/>
</dbReference>
<evidence type="ECO:0000259" key="10">
    <source>
        <dbReference type="Pfam" id="PF01909"/>
    </source>
</evidence>
<keyword evidence="7" id="KW-0067">ATP-binding</keyword>
<dbReference type="AlphaFoldDB" id="A0AAJ4UYA9"/>
<reference evidence="11" key="3">
    <citation type="submission" date="2019-06" db="EMBL/GenBank/DDBJ databases">
        <title>A comparative analysis of the Nautiliaceae.</title>
        <authorList>
            <person name="Grosche A."/>
            <person name="Smedile F."/>
            <person name="Vetriani C."/>
        </authorList>
    </citation>
    <scope>NUCLEOTIDE SEQUENCE</scope>
    <source>
        <strain evidence="11">TB6</strain>
    </source>
</reference>
<keyword evidence="2" id="KW-1277">Toxin-antitoxin system</keyword>
<dbReference type="RefSeq" id="WP_123351558.1">
    <property type="nucleotide sequence ID" value="NZ_CP027432.2"/>
</dbReference>
<proteinExistence type="inferred from homology"/>
<dbReference type="Proteomes" id="UP000298805">
    <property type="component" value="Chromosome"/>
</dbReference>
<dbReference type="InterPro" id="IPR052038">
    <property type="entry name" value="Type-VII_TA_antitoxin"/>
</dbReference>
<dbReference type="CDD" id="cd05403">
    <property type="entry name" value="NT_KNTase_like"/>
    <property type="match status" value="1"/>
</dbReference>
<evidence type="ECO:0000256" key="1">
    <source>
        <dbReference type="ARBA" id="ARBA00001946"/>
    </source>
</evidence>
<keyword evidence="4" id="KW-0548">Nucleotidyltransferase</keyword>
<dbReference type="GO" id="GO:0016779">
    <property type="term" value="F:nucleotidyltransferase activity"/>
    <property type="evidence" value="ECO:0007669"/>
    <property type="project" value="UniProtKB-KW"/>
</dbReference>
<sequence length="96" mass="11563">MTKREILNFLKSHKNEIYQKFKAKKIGLFGSFAKNENSKNSDIDIYVEFEEKNFDNLVGLYEYLENSFHQKVDIYYPHKFSDKRVLEKIKKEVIYG</sequence>
<dbReference type="Pfam" id="PF01909">
    <property type="entry name" value="NTP_transf_2"/>
    <property type="match status" value="1"/>
</dbReference>
<evidence type="ECO:0000313" key="14">
    <source>
        <dbReference type="Proteomes" id="UP000298805"/>
    </source>
</evidence>
<comment type="cofactor">
    <cofactor evidence="1">
        <name>Mg(2+)</name>
        <dbReference type="ChEBI" id="CHEBI:18420"/>
    </cofactor>
</comment>
<dbReference type="InterPro" id="IPR002934">
    <property type="entry name" value="Polymerase_NTP_transf_dom"/>
</dbReference>
<dbReference type="Gene3D" id="3.30.460.10">
    <property type="entry name" value="Beta Polymerase, domain 2"/>
    <property type="match status" value="1"/>
</dbReference>
<evidence type="ECO:0000256" key="7">
    <source>
        <dbReference type="ARBA" id="ARBA00022840"/>
    </source>
</evidence>
<evidence type="ECO:0000313" key="13">
    <source>
        <dbReference type="Proteomes" id="UP000272781"/>
    </source>
</evidence>
<evidence type="ECO:0000256" key="5">
    <source>
        <dbReference type="ARBA" id="ARBA00022723"/>
    </source>
</evidence>
<evidence type="ECO:0000313" key="12">
    <source>
        <dbReference type="EMBL" id="ROR40643.1"/>
    </source>
</evidence>
<keyword evidence="5" id="KW-0479">Metal-binding</keyword>
<gene>
    <name evidence="11" type="ORF">C6V80_06510</name>
    <name evidence="12" type="ORF">EDC58_0122</name>
</gene>
<evidence type="ECO:0000256" key="4">
    <source>
        <dbReference type="ARBA" id="ARBA00022695"/>
    </source>
</evidence>
<name>A0AAJ4UYA9_9BACT</name>
<evidence type="ECO:0000256" key="3">
    <source>
        <dbReference type="ARBA" id="ARBA00022679"/>
    </source>
</evidence>
<evidence type="ECO:0000256" key="2">
    <source>
        <dbReference type="ARBA" id="ARBA00022649"/>
    </source>
</evidence>
<evidence type="ECO:0000313" key="11">
    <source>
        <dbReference type="EMBL" id="QCI28628.1"/>
    </source>
</evidence>
<evidence type="ECO:0000256" key="9">
    <source>
        <dbReference type="ARBA" id="ARBA00038276"/>
    </source>
</evidence>
<dbReference type="GO" id="GO:0046872">
    <property type="term" value="F:metal ion binding"/>
    <property type="evidence" value="ECO:0007669"/>
    <property type="project" value="UniProtKB-KW"/>
</dbReference>
<dbReference type="EMBL" id="CP027432">
    <property type="protein sequence ID" value="QCI28628.1"/>
    <property type="molecule type" value="Genomic_DNA"/>
</dbReference>
<keyword evidence="8" id="KW-0460">Magnesium</keyword>
<keyword evidence="3" id="KW-0808">Transferase</keyword>
<reference evidence="12 13" key="2">
    <citation type="submission" date="2018-11" db="EMBL/GenBank/DDBJ databases">
        <title>Genomic Encyclopedia of Type Strains, Phase IV (KMG-IV): sequencing the most valuable type-strain genomes for metagenomic binning, comparative biology and taxonomic classification.</title>
        <authorList>
            <person name="Goeker M."/>
        </authorList>
    </citation>
    <scope>NUCLEOTIDE SEQUENCE [LARGE SCALE GENOMIC DNA]</scope>
    <source>
        <strain evidence="12 13">DSM 27783</strain>
    </source>
</reference>
<comment type="similarity">
    <text evidence="9">Belongs to the MntA antitoxin family.</text>
</comment>
<dbReference type="EMBL" id="RJVK01000001">
    <property type="protein sequence ID" value="ROR40643.1"/>
    <property type="molecule type" value="Genomic_DNA"/>
</dbReference>
<accession>A0AAJ4UYA9</accession>
<dbReference type="PANTHER" id="PTHR33571">
    <property type="entry name" value="SSL8005 PROTEIN"/>
    <property type="match status" value="1"/>
</dbReference>
<organism evidence="12 13">
    <name type="scientific">Caminibacter pacificus</name>
    <dbReference type="NCBI Taxonomy" id="1424653"/>
    <lineage>
        <taxon>Bacteria</taxon>
        <taxon>Pseudomonadati</taxon>
        <taxon>Campylobacterota</taxon>
        <taxon>Epsilonproteobacteria</taxon>
        <taxon>Nautiliales</taxon>
        <taxon>Nautiliaceae</taxon>
        <taxon>Caminibacter</taxon>
    </lineage>
</organism>
<keyword evidence="14" id="KW-1185">Reference proteome</keyword>
<keyword evidence="6" id="KW-0547">Nucleotide-binding</keyword>
<protein>
    <recommendedName>
        <fullName evidence="10">Polymerase nucleotidyl transferase domain-containing protein</fullName>
    </recommendedName>
</protein>
<dbReference type="Proteomes" id="UP000272781">
    <property type="component" value="Unassembled WGS sequence"/>
</dbReference>
<feature type="domain" description="Polymerase nucleotidyl transferase" evidence="10">
    <location>
        <begin position="11"/>
        <end position="95"/>
    </location>
</feature>
<dbReference type="SUPFAM" id="SSF81301">
    <property type="entry name" value="Nucleotidyltransferase"/>
    <property type="match status" value="1"/>
</dbReference>